<evidence type="ECO:0000256" key="1">
    <source>
        <dbReference type="ARBA" id="ARBA00022741"/>
    </source>
</evidence>
<dbReference type="SUPFAM" id="SSF54197">
    <property type="entry name" value="HIT-like"/>
    <property type="match status" value="1"/>
</dbReference>
<dbReference type="KEGG" id="llh:I41_07490"/>
<dbReference type="Pfam" id="PF01230">
    <property type="entry name" value="HIT"/>
    <property type="match status" value="1"/>
</dbReference>
<organism evidence="6 7">
    <name type="scientific">Lacipirellula limnantheis</name>
    <dbReference type="NCBI Taxonomy" id="2528024"/>
    <lineage>
        <taxon>Bacteria</taxon>
        <taxon>Pseudomonadati</taxon>
        <taxon>Planctomycetota</taxon>
        <taxon>Planctomycetia</taxon>
        <taxon>Pirellulales</taxon>
        <taxon>Lacipirellulaceae</taxon>
        <taxon>Lacipirellula</taxon>
    </lineage>
</organism>
<dbReference type="PROSITE" id="PS51084">
    <property type="entry name" value="HIT_2"/>
    <property type="match status" value="1"/>
</dbReference>
<dbReference type="CDD" id="cd01275">
    <property type="entry name" value="FHIT"/>
    <property type="match status" value="1"/>
</dbReference>
<dbReference type="InterPro" id="IPR011146">
    <property type="entry name" value="HIT-like"/>
</dbReference>
<dbReference type="GO" id="GO:0003877">
    <property type="term" value="F:ATP:ADP adenylyltransferase activity"/>
    <property type="evidence" value="ECO:0007669"/>
    <property type="project" value="UniProtKB-EC"/>
</dbReference>
<evidence type="ECO:0000313" key="7">
    <source>
        <dbReference type="Proteomes" id="UP000317909"/>
    </source>
</evidence>
<dbReference type="InterPro" id="IPR039383">
    <property type="entry name" value="FHIT"/>
</dbReference>
<evidence type="ECO:0000256" key="3">
    <source>
        <dbReference type="PIRSR" id="PIRSR639383-2"/>
    </source>
</evidence>
<name>A0A517TT89_9BACT</name>
<protein>
    <submittedName>
        <fullName evidence="6">AP-4-A phosphorylase</fullName>
        <ecNumber evidence="6">2.7.7.53</ecNumber>
    </submittedName>
</protein>
<dbReference type="EC" id="2.7.7.53" evidence="6"/>
<feature type="domain" description="HIT" evidence="5">
    <location>
        <begin position="47"/>
        <end position="155"/>
    </location>
</feature>
<dbReference type="Proteomes" id="UP000317909">
    <property type="component" value="Chromosome"/>
</dbReference>
<dbReference type="AlphaFoldDB" id="A0A517TT89"/>
<dbReference type="InterPro" id="IPR052908">
    <property type="entry name" value="AP-4-A_phosphorylase"/>
</dbReference>
<dbReference type="GO" id="GO:0000166">
    <property type="term" value="F:nucleotide binding"/>
    <property type="evidence" value="ECO:0007669"/>
    <property type="project" value="UniProtKB-KW"/>
</dbReference>
<dbReference type="InterPro" id="IPR036265">
    <property type="entry name" value="HIT-like_sf"/>
</dbReference>
<feature type="binding site" evidence="3">
    <location>
        <begin position="134"/>
        <end position="137"/>
    </location>
    <ligand>
        <name>substrate</name>
    </ligand>
</feature>
<feature type="short sequence motif" description="Histidine triad motif" evidence="4">
    <location>
        <begin position="140"/>
        <end position="144"/>
    </location>
</feature>
<dbReference type="PANTHER" id="PTHR42997:SF1">
    <property type="entry name" value="AP-4-A PHOSPHORYLASE"/>
    <property type="match status" value="1"/>
</dbReference>
<reference evidence="6 7" key="1">
    <citation type="submission" date="2019-02" db="EMBL/GenBank/DDBJ databases">
        <title>Deep-cultivation of Planctomycetes and their phenomic and genomic characterization uncovers novel biology.</title>
        <authorList>
            <person name="Wiegand S."/>
            <person name="Jogler M."/>
            <person name="Boedeker C."/>
            <person name="Pinto D."/>
            <person name="Vollmers J."/>
            <person name="Rivas-Marin E."/>
            <person name="Kohn T."/>
            <person name="Peeters S.H."/>
            <person name="Heuer A."/>
            <person name="Rast P."/>
            <person name="Oberbeckmann S."/>
            <person name="Bunk B."/>
            <person name="Jeske O."/>
            <person name="Meyerdierks A."/>
            <person name="Storesund J.E."/>
            <person name="Kallscheuer N."/>
            <person name="Luecker S."/>
            <person name="Lage O.M."/>
            <person name="Pohl T."/>
            <person name="Merkel B.J."/>
            <person name="Hornburger P."/>
            <person name="Mueller R.-W."/>
            <person name="Bruemmer F."/>
            <person name="Labrenz M."/>
            <person name="Spormann A.M."/>
            <person name="Op den Camp H."/>
            <person name="Overmann J."/>
            <person name="Amann R."/>
            <person name="Jetten M.S.M."/>
            <person name="Mascher T."/>
            <person name="Medema M.H."/>
            <person name="Devos D.P."/>
            <person name="Kaster A.-K."/>
            <person name="Ovreas L."/>
            <person name="Rohde M."/>
            <person name="Galperin M.Y."/>
            <person name="Jogler C."/>
        </authorList>
    </citation>
    <scope>NUCLEOTIDE SEQUENCE [LARGE SCALE GENOMIC DNA]</scope>
    <source>
        <strain evidence="6 7">I41</strain>
    </source>
</reference>
<dbReference type="OrthoDB" id="9784774at2"/>
<dbReference type="EMBL" id="CP036339">
    <property type="protein sequence ID" value="QDT71589.1"/>
    <property type="molecule type" value="Genomic_DNA"/>
</dbReference>
<evidence type="ECO:0000256" key="4">
    <source>
        <dbReference type="PROSITE-ProRule" id="PRU00464"/>
    </source>
</evidence>
<proteinExistence type="predicted"/>
<keyword evidence="1" id="KW-0547">Nucleotide-binding</keyword>
<accession>A0A517TT89</accession>
<feature type="binding site" evidence="3">
    <location>
        <position position="72"/>
    </location>
    <ligand>
        <name>substrate</name>
    </ligand>
</feature>
<dbReference type="Gene3D" id="3.30.428.10">
    <property type="entry name" value="HIT-like"/>
    <property type="match status" value="1"/>
</dbReference>
<dbReference type="PANTHER" id="PTHR42997">
    <property type="entry name" value="HIT FAMILY HYDROLASE"/>
    <property type="match status" value="1"/>
</dbReference>
<keyword evidence="7" id="KW-1185">Reference proteome</keyword>
<keyword evidence="6" id="KW-0808">Transferase</keyword>
<evidence type="ECO:0000259" key="5">
    <source>
        <dbReference type="PROSITE" id="PS51084"/>
    </source>
</evidence>
<sequence>MDEQRLWAPWRMSYIAGDKSAESTLQKPIAWLPGADHSCFICKAAAAYNDEAAARSQNLVLEVSNHTITLLNLYPYNNGHLLVSPRRHVGEFHQLTDAEHLEAIKSLSHYTQLYRELIRAEGFNIGLNLGRPAGAGVPGHLHWHLVPRWSGDNNFMPVTGDSRIISQSLKELWEAIMKAGN</sequence>
<feature type="active site" description="Tele-AMP-histidine intermediate" evidence="2">
    <location>
        <position position="142"/>
    </location>
</feature>
<dbReference type="RefSeq" id="WP_145430976.1">
    <property type="nucleotide sequence ID" value="NZ_CP036339.1"/>
</dbReference>
<keyword evidence="6" id="KW-0548">Nucleotidyltransferase</keyword>
<gene>
    <name evidence="6" type="ORF">I41_07490</name>
</gene>
<evidence type="ECO:0000313" key="6">
    <source>
        <dbReference type="EMBL" id="QDT71589.1"/>
    </source>
</evidence>
<feature type="binding site" evidence="3">
    <location>
        <position position="144"/>
    </location>
    <ligand>
        <name>substrate</name>
    </ligand>
</feature>
<evidence type="ECO:0000256" key="2">
    <source>
        <dbReference type="PIRSR" id="PIRSR639383-1"/>
    </source>
</evidence>